<protein>
    <recommendedName>
        <fullName evidence="3">CopG family transcriptional regulator</fullName>
    </recommendedName>
</protein>
<organism evidence="1 2">
    <name type="scientific">Rhodoplanes azumiensis</name>
    <dbReference type="NCBI Taxonomy" id="1897628"/>
    <lineage>
        <taxon>Bacteria</taxon>
        <taxon>Pseudomonadati</taxon>
        <taxon>Pseudomonadota</taxon>
        <taxon>Alphaproteobacteria</taxon>
        <taxon>Hyphomicrobiales</taxon>
        <taxon>Nitrobacteraceae</taxon>
        <taxon>Rhodoplanes</taxon>
    </lineage>
</organism>
<evidence type="ECO:0000313" key="1">
    <source>
        <dbReference type="EMBL" id="MFD2182939.1"/>
    </source>
</evidence>
<dbReference type="RefSeq" id="WP_378478106.1">
    <property type="nucleotide sequence ID" value="NZ_JBHUIW010000012.1"/>
</dbReference>
<dbReference type="EMBL" id="JBHUIW010000012">
    <property type="protein sequence ID" value="MFD2182939.1"/>
    <property type="molecule type" value="Genomic_DNA"/>
</dbReference>
<reference evidence="2" key="1">
    <citation type="journal article" date="2019" name="Int. J. Syst. Evol. Microbiol.">
        <title>The Global Catalogue of Microorganisms (GCM) 10K type strain sequencing project: providing services to taxonomists for standard genome sequencing and annotation.</title>
        <authorList>
            <consortium name="The Broad Institute Genomics Platform"/>
            <consortium name="The Broad Institute Genome Sequencing Center for Infectious Disease"/>
            <person name="Wu L."/>
            <person name="Ma J."/>
        </authorList>
    </citation>
    <scope>NUCLEOTIDE SEQUENCE [LARGE SCALE GENOMIC DNA]</scope>
    <source>
        <strain evidence="2">CGMCC 1.6774</strain>
    </source>
</reference>
<accession>A0ABW5AJ60</accession>
<sequence>MAQDQLADIAFEIDASLGGAYVPTPEERAAIDRGLADATAGRFVSEAEVETVLGKLRRP</sequence>
<dbReference type="Proteomes" id="UP001597314">
    <property type="component" value="Unassembled WGS sequence"/>
</dbReference>
<evidence type="ECO:0008006" key="3">
    <source>
        <dbReference type="Google" id="ProtNLM"/>
    </source>
</evidence>
<gene>
    <name evidence="1" type="ORF">ACFSOX_12315</name>
</gene>
<proteinExistence type="predicted"/>
<comment type="caution">
    <text evidence="1">The sequence shown here is derived from an EMBL/GenBank/DDBJ whole genome shotgun (WGS) entry which is preliminary data.</text>
</comment>
<name>A0ABW5AJ60_9BRAD</name>
<keyword evidence="2" id="KW-1185">Reference proteome</keyword>
<evidence type="ECO:0000313" key="2">
    <source>
        <dbReference type="Proteomes" id="UP001597314"/>
    </source>
</evidence>